<organism evidence="6 7">
    <name type="scientific">Catenuloplanes indicus</name>
    <dbReference type="NCBI Taxonomy" id="137267"/>
    <lineage>
        <taxon>Bacteria</taxon>
        <taxon>Bacillati</taxon>
        <taxon>Actinomycetota</taxon>
        <taxon>Actinomycetes</taxon>
        <taxon>Micromonosporales</taxon>
        <taxon>Micromonosporaceae</taxon>
        <taxon>Catenuloplanes</taxon>
    </lineage>
</organism>
<proteinExistence type="predicted"/>
<dbReference type="PANTHER" id="PTHR44757:SF2">
    <property type="entry name" value="BIOFILM ARCHITECTURE MAINTENANCE PROTEIN MBAA"/>
    <property type="match status" value="1"/>
</dbReference>
<accession>A0AAE3W0A8</accession>
<keyword evidence="7" id="KW-1185">Reference proteome</keyword>
<gene>
    <name evidence="6" type="ORF">J2S42_003952</name>
</gene>
<dbReference type="SMART" id="SM00267">
    <property type="entry name" value="GGDEF"/>
    <property type="match status" value="1"/>
</dbReference>
<dbReference type="NCBIfam" id="TIGR00229">
    <property type="entry name" value="sensory_box"/>
    <property type="match status" value="1"/>
</dbReference>
<name>A0AAE3W0A8_9ACTN</name>
<feature type="transmembrane region" description="Helical" evidence="1">
    <location>
        <begin position="209"/>
        <end position="231"/>
    </location>
</feature>
<dbReference type="InterPro" id="IPR000014">
    <property type="entry name" value="PAS"/>
</dbReference>
<dbReference type="PROSITE" id="PS50112">
    <property type="entry name" value="PAS"/>
    <property type="match status" value="1"/>
</dbReference>
<feature type="transmembrane region" description="Helical" evidence="1">
    <location>
        <begin position="119"/>
        <end position="141"/>
    </location>
</feature>
<dbReference type="Pfam" id="PF00990">
    <property type="entry name" value="GGDEF"/>
    <property type="match status" value="1"/>
</dbReference>
<feature type="transmembrane region" description="Helical" evidence="1">
    <location>
        <begin position="30"/>
        <end position="49"/>
    </location>
</feature>
<feature type="domain" description="GGDEF" evidence="5">
    <location>
        <begin position="613"/>
        <end position="750"/>
    </location>
</feature>
<keyword evidence="1" id="KW-0812">Transmembrane</keyword>
<dbReference type="CDD" id="cd01948">
    <property type="entry name" value="EAL"/>
    <property type="match status" value="1"/>
</dbReference>
<dbReference type="RefSeq" id="WP_307241227.1">
    <property type="nucleotide sequence ID" value="NZ_JAUSUZ010000001.1"/>
</dbReference>
<dbReference type="Gene3D" id="3.20.20.450">
    <property type="entry name" value="EAL domain"/>
    <property type="match status" value="1"/>
</dbReference>
<dbReference type="InterPro" id="IPR000160">
    <property type="entry name" value="GGDEF_dom"/>
</dbReference>
<evidence type="ECO:0000313" key="7">
    <source>
        <dbReference type="Proteomes" id="UP001240236"/>
    </source>
</evidence>
<dbReference type="PANTHER" id="PTHR44757">
    <property type="entry name" value="DIGUANYLATE CYCLASE DGCP"/>
    <property type="match status" value="1"/>
</dbReference>
<dbReference type="Pfam" id="PF00989">
    <property type="entry name" value="PAS"/>
    <property type="match status" value="1"/>
</dbReference>
<keyword evidence="1" id="KW-0472">Membrane</keyword>
<dbReference type="Gene3D" id="3.30.450.20">
    <property type="entry name" value="PAS domain"/>
    <property type="match status" value="1"/>
</dbReference>
<evidence type="ECO:0000259" key="3">
    <source>
        <dbReference type="PROSITE" id="PS50113"/>
    </source>
</evidence>
<dbReference type="SUPFAM" id="SSF55073">
    <property type="entry name" value="Nucleotide cyclase"/>
    <property type="match status" value="1"/>
</dbReference>
<dbReference type="Pfam" id="PF00563">
    <property type="entry name" value="EAL"/>
    <property type="match status" value="1"/>
</dbReference>
<dbReference type="EMBL" id="JAUSUZ010000001">
    <property type="protein sequence ID" value="MDQ0367283.1"/>
    <property type="molecule type" value="Genomic_DNA"/>
</dbReference>
<dbReference type="SUPFAM" id="SSF141868">
    <property type="entry name" value="EAL domain-like"/>
    <property type="match status" value="1"/>
</dbReference>
<feature type="transmembrane region" description="Helical" evidence="1">
    <location>
        <begin position="252"/>
        <end position="272"/>
    </location>
</feature>
<evidence type="ECO:0000259" key="2">
    <source>
        <dbReference type="PROSITE" id="PS50112"/>
    </source>
</evidence>
<reference evidence="6 7" key="1">
    <citation type="submission" date="2023-07" db="EMBL/GenBank/DDBJ databases">
        <title>Sequencing the genomes of 1000 actinobacteria strains.</title>
        <authorList>
            <person name="Klenk H.-P."/>
        </authorList>
    </citation>
    <scope>NUCLEOTIDE SEQUENCE [LARGE SCALE GENOMIC DNA]</scope>
    <source>
        <strain evidence="6 7">DSM 44709</strain>
    </source>
</reference>
<feature type="transmembrane region" description="Helical" evidence="1">
    <location>
        <begin position="56"/>
        <end position="78"/>
    </location>
</feature>
<feature type="transmembrane region" description="Helical" evidence="1">
    <location>
        <begin position="90"/>
        <end position="107"/>
    </location>
</feature>
<feature type="domain" description="PAC" evidence="3">
    <location>
        <begin position="528"/>
        <end position="581"/>
    </location>
</feature>
<feature type="domain" description="EAL" evidence="4">
    <location>
        <begin position="759"/>
        <end position="1015"/>
    </location>
</feature>
<dbReference type="SMART" id="SM00052">
    <property type="entry name" value="EAL"/>
    <property type="match status" value="1"/>
</dbReference>
<dbReference type="Gene3D" id="3.30.70.270">
    <property type="match status" value="1"/>
</dbReference>
<feature type="transmembrane region" description="Helical" evidence="1">
    <location>
        <begin position="153"/>
        <end position="173"/>
    </location>
</feature>
<feature type="transmembrane region" description="Helical" evidence="1">
    <location>
        <begin position="5"/>
        <end position="24"/>
    </location>
</feature>
<dbReference type="Proteomes" id="UP001240236">
    <property type="component" value="Unassembled WGS sequence"/>
</dbReference>
<evidence type="ECO:0000259" key="5">
    <source>
        <dbReference type="PROSITE" id="PS50887"/>
    </source>
</evidence>
<sequence length="1021" mass="109953">MSTRLARACFGVWMVALTGAYYAVPAYEGAVWAALGFSASIAVLAGVLLNRPGRALPWFLLCGVLVTFTLGDAIYNLLGGGARFPSVADAFYLLSYPLLAAALLIFIRFRSGAADRAALLDALVPTAAIALLVWVFWIGPFVRDTDLSTAEKLTAIGYPIGDVLALAMLVRLLGAPGTRHTSITALTAGVTALLGTDMLYGLHRLNRDWHTGSSIDLGWVVFYTLLGYAALDPSMTRLTAHTQAGALPRAAGWRRLATLVAAALVAPAVLVYENLDGAVSDAPVIAAFSALMFLLVIGRLAGLLADHRQISHRERVLREAGAQLVSAATPAEVAAAVRAAVAELMPPDEPYVLESAGIFTGMTREEFFADGVTLQPVEALPPTHGEPLDGFTVALRAPGPLLPEEGSSTLQFTWICLAAREPVLWRLRPVFEALVSQGTMAIDRIALGAEISRRKHESYFRTLIQNTSDVILIVGDDDRIGYASPSAANVFGTAAPTLAGTPVTDLIVGEQHERLREALQRLRAGRGQATAFDLVGLGADGRTVQVECTIQDMRDEPTVRGAVLTMRDVTERRRLESDLAHQAFHDTLTGLANRLLLQNRLEHALTLAQRDRSVVGLLFIDIDDFKVVNDTLGLVVGDRLLAAVGARIAGVVGPQETVARMGGDEFAVLIEQSHGPAEADDVAARIVEACAEPFELRYDSGGSAMVGGAVSIGVTTSVEAHDAAEMQRQADLALYVSKGDGKGRYQRYQTDLHTAMVERLEMRAALSTAVEDQQLVLQYQPIVDLATEDIVGLEALVRWQHPTRGLIGPGEFIEVAEENGAIVPIGAWVLREALLAIASWRQLVPAAPLRYVSVNVSARQFRSPGFVDEVAKVITESGVAPWRLLLEITESLLLRDDESVWQDLARLREMGVRIAIDDFGTGYSSLSYLRQMPVDILKIDKSFIDDISSSRQQRALVAAIVSIADNLNLGVVAEGVEDPAHRQMLLDMGCPFGQGYLFSPPAWPDAVLSWLNTGIRDQIAA</sequence>
<dbReference type="InterPro" id="IPR001633">
    <property type="entry name" value="EAL_dom"/>
</dbReference>
<dbReference type="InterPro" id="IPR035965">
    <property type="entry name" value="PAS-like_dom_sf"/>
</dbReference>
<dbReference type="AlphaFoldDB" id="A0AAE3W0A8"/>
<dbReference type="PROSITE" id="PS50883">
    <property type="entry name" value="EAL"/>
    <property type="match status" value="1"/>
</dbReference>
<dbReference type="InterPro" id="IPR013767">
    <property type="entry name" value="PAS_fold"/>
</dbReference>
<dbReference type="SUPFAM" id="SSF55785">
    <property type="entry name" value="PYP-like sensor domain (PAS domain)"/>
    <property type="match status" value="1"/>
</dbReference>
<dbReference type="InterPro" id="IPR035919">
    <property type="entry name" value="EAL_sf"/>
</dbReference>
<feature type="domain" description="PAS" evidence="2">
    <location>
        <begin position="456"/>
        <end position="526"/>
    </location>
</feature>
<dbReference type="CDD" id="cd01949">
    <property type="entry name" value="GGDEF"/>
    <property type="match status" value="1"/>
</dbReference>
<dbReference type="NCBIfam" id="TIGR00254">
    <property type="entry name" value="GGDEF"/>
    <property type="match status" value="1"/>
</dbReference>
<keyword evidence="1" id="KW-1133">Transmembrane helix</keyword>
<comment type="caution">
    <text evidence="6">The sequence shown here is derived from an EMBL/GenBank/DDBJ whole genome shotgun (WGS) entry which is preliminary data.</text>
</comment>
<dbReference type="GO" id="GO:0006355">
    <property type="term" value="P:regulation of DNA-templated transcription"/>
    <property type="evidence" value="ECO:0007669"/>
    <property type="project" value="InterPro"/>
</dbReference>
<dbReference type="SMART" id="SM00091">
    <property type="entry name" value="PAS"/>
    <property type="match status" value="1"/>
</dbReference>
<dbReference type="PROSITE" id="PS50887">
    <property type="entry name" value="GGDEF"/>
    <property type="match status" value="1"/>
</dbReference>
<evidence type="ECO:0000256" key="1">
    <source>
        <dbReference type="SAM" id="Phobius"/>
    </source>
</evidence>
<dbReference type="InterPro" id="IPR029787">
    <property type="entry name" value="Nucleotide_cyclase"/>
</dbReference>
<dbReference type="InterPro" id="IPR043128">
    <property type="entry name" value="Rev_trsase/Diguanyl_cyclase"/>
</dbReference>
<dbReference type="CDD" id="cd00130">
    <property type="entry name" value="PAS"/>
    <property type="match status" value="1"/>
</dbReference>
<dbReference type="InterPro" id="IPR052155">
    <property type="entry name" value="Biofilm_reg_signaling"/>
</dbReference>
<evidence type="ECO:0000313" key="6">
    <source>
        <dbReference type="EMBL" id="MDQ0367283.1"/>
    </source>
</evidence>
<evidence type="ECO:0000259" key="4">
    <source>
        <dbReference type="PROSITE" id="PS50883"/>
    </source>
</evidence>
<protein>
    <submittedName>
        <fullName evidence="6">Diguanylate cyclase (GGDEF)-like protein/PAS domain S-box-containing protein</fullName>
    </submittedName>
</protein>
<dbReference type="PROSITE" id="PS50113">
    <property type="entry name" value="PAC"/>
    <property type="match status" value="1"/>
</dbReference>
<dbReference type="InterPro" id="IPR000700">
    <property type="entry name" value="PAS-assoc_C"/>
</dbReference>
<feature type="transmembrane region" description="Helical" evidence="1">
    <location>
        <begin position="284"/>
        <end position="305"/>
    </location>
</feature>